<dbReference type="RefSeq" id="WP_210968912.1">
    <property type="nucleotide sequence ID" value="NZ_JAGPXE010000002.1"/>
</dbReference>
<accession>A0ABS5DB35</accession>
<proteinExistence type="predicted"/>
<evidence type="ECO:0000313" key="1">
    <source>
        <dbReference type="EMBL" id="MBQ0923463.1"/>
    </source>
</evidence>
<dbReference type="InterPro" id="IPR036291">
    <property type="entry name" value="NAD(P)-bd_dom_sf"/>
</dbReference>
<protein>
    <submittedName>
        <fullName evidence="1">Saccharopine dehydrogenase NADP-binding domain-containing protein</fullName>
    </submittedName>
</protein>
<name>A0ABS5DB35_9PSEU</name>
<dbReference type="EMBL" id="JAGPXE010000002">
    <property type="protein sequence ID" value="MBQ0923463.1"/>
    <property type="molecule type" value="Genomic_DNA"/>
</dbReference>
<dbReference type="SUPFAM" id="SSF51735">
    <property type="entry name" value="NAD(P)-binding Rossmann-fold domains"/>
    <property type="match status" value="1"/>
</dbReference>
<reference evidence="1 2" key="1">
    <citation type="submission" date="2021-04" db="EMBL/GenBank/DDBJ databases">
        <title>Whole-genome sequencing of Saccharopolyspora endophytica KCTC 19397.</title>
        <authorList>
            <person name="Ay H."/>
            <person name="Saygin H."/>
            <person name="Sahin N."/>
        </authorList>
    </citation>
    <scope>NUCLEOTIDE SEQUENCE [LARGE SCALE GENOMIC DNA]</scope>
    <source>
        <strain evidence="1 2">KCTC 19397</strain>
    </source>
</reference>
<keyword evidence="2" id="KW-1185">Reference proteome</keyword>
<sequence length="357" mass="36934">MESKVWVLGGTGRAGREVAAQLVERGVHPVLVGRNAARLAEVAARVPGATTVAAASTDEMAERIRHERPDVVINTVGPFAETALPLVRACLPTTHYVDLANDVDALSALLDLGEEAAAADRTLVSGAGFGVAATESVVVKLCEGRPPAADVRVDMLPSLGMEDGQVGEALAATLVDGLASPGRSRGGLAAPRLGDQPMTLTLPDGSQVKTAGLPLGELVAAHRASGAPSVISASSEAPTSPTVRAVLPLGVALLRIHAVRSFAKRRLAQVRVKARERPREHSWGHARVRWADGSTREGWLRTGDAQIFTGALAAEVAKRLAAGEGRPGAYTPAALFGPTLVESCAAVHLAPGELNPR</sequence>
<evidence type="ECO:0000313" key="2">
    <source>
        <dbReference type="Proteomes" id="UP000674084"/>
    </source>
</evidence>
<dbReference type="Proteomes" id="UP000674084">
    <property type="component" value="Unassembled WGS sequence"/>
</dbReference>
<dbReference type="PANTHER" id="PTHR43781:SF1">
    <property type="entry name" value="SACCHAROPINE DEHYDROGENASE"/>
    <property type="match status" value="1"/>
</dbReference>
<organism evidence="1 2">
    <name type="scientific">Saccharopolyspora endophytica</name>
    <dbReference type="NCBI Taxonomy" id="543886"/>
    <lineage>
        <taxon>Bacteria</taxon>
        <taxon>Bacillati</taxon>
        <taxon>Actinomycetota</taxon>
        <taxon>Actinomycetes</taxon>
        <taxon>Pseudonocardiales</taxon>
        <taxon>Pseudonocardiaceae</taxon>
        <taxon>Saccharopolyspora</taxon>
    </lineage>
</organism>
<gene>
    <name evidence="1" type="ORF">KBO27_05885</name>
</gene>
<comment type="caution">
    <text evidence="1">The sequence shown here is derived from an EMBL/GenBank/DDBJ whole genome shotgun (WGS) entry which is preliminary data.</text>
</comment>
<dbReference type="Gene3D" id="3.40.50.720">
    <property type="entry name" value="NAD(P)-binding Rossmann-like Domain"/>
    <property type="match status" value="1"/>
</dbReference>
<dbReference type="PANTHER" id="PTHR43781">
    <property type="entry name" value="SACCHAROPINE DEHYDROGENASE"/>
    <property type="match status" value="1"/>
</dbReference>